<dbReference type="CDD" id="cd07571">
    <property type="entry name" value="ALP_N-acyl_transferase"/>
    <property type="match status" value="1"/>
</dbReference>
<evidence type="ECO:0000256" key="1">
    <source>
        <dbReference type="ARBA" id="ARBA00004651"/>
    </source>
</evidence>
<dbReference type="HOGENOM" id="CLU_019563_1_2_7"/>
<dbReference type="GO" id="GO:0005886">
    <property type="term" value="C:plasma membrane"/>
    <property type="evidence" value="ECO:0007669"/>
    <property type="project" value="UniProtKB-SubCell"/>
</dbReference>
<feature type="transmembrane region" description="Helical" evidence="9">
    <location>
        <begin position="56"/>
        <end position="76"/>
    </location>
</feature>
<feature type="transmembrane region" description="Helical" evidence="9">
    <location>
        <begin position="509"/>
        <end position="526"/>
    </location>
</feature>
<reference evidence="11 12" key="1">
    <citation type="journal article" date="2014" name="Nature">
        <title>An environmental bacterial taxon with a large and distinct metabolic repertoire.</title>
        <authorList>
            <person name="Wilson M.C."/>
            <person name="Mori T."/>
            <person name="Ruckert C."/>
            <person name="Uria A.R."/>
            <person name="Helf M.J."/>
            <person name="Takada K."/>
            <person name="Gernert C."/>
            <person name="Steffens U.A."/>
            <person name="Heycke N."/>
            <person name="Schmitt S."/>
            <person name="Rinke C."/>
            <person name="Helfrich E.J."/>
            <person name="Brachmann A.O."/>
            <person name="Gurgui C."/>
            <person name="Wakimoto T."/>
            <person name="Kracht M."/>
            <person name="Crusemann M."/>
            <person name="Hentschel U."/>
            <person name="Abe I."/>
            <person name="Matsunaga S."/>
            <person name="Kalinowski J."/>
            <person name="Takeyama H."/>
            <person name="Piel J."/>
        </authorList>
    </citation>
    <scope>NUCLEOTIDE SEQUENCE [LARGE SCALE GENOMIC DNA]</scope>
    <source>
        <strain evidence="12">TSY2</strain>
    </source>
</reference>
<organism evidence="11 12">
    <name type="scientific">Candidatus Entotheonella gemina</name>
    <dbReference type="NCBI Taxonomy" id="1429439"/>
    <lineage>
        <taxon>Bacteria</taxon>
        <taxon>Pseudomonadati</taxon>
        <taxon>Nitrospinota/Tectimicrobiota group</taxon>
        <taxon>Candidatus Tectimicrobiota</taxon>
        <taxon>Candidatus Entotheonellia</taxon>
        <taxon>Candidatus Entotheonellales</taxon>
        <taxon>Candidatus Entotheonellaceae</taxon>
        <taxon>Candidatus Entotheonella</taxon>
    </lineage>
</organism>
<feature type="transmembrane region" description="Helical" evidence="9">
    <location>
        <begin position="170"/>
        <end position="190"/>
    </location>
</feature>
<keyword evidence="6 9" id="KW-1133">Transmembrane helix</keyword>
<evidence type="ECO:0000256" key="7">
    <source>
        <dbReference type="ARBA" id="ARBA00023136"/>
    </source>
</evidence>
<dbReference type="AlphaFoldDB" id="W4MHX3"/>
<dbReference type="NCBIfam" id="TIGR00546">
    <property type="entry name" value="lnt"/>
    <property type="match status" value="1"/>
</dbReference>
<dbReference type="HAMAP" id="MF_01148">
    <property type="entry name" value="Lnt"/>
    <property type="match status" value="1"/>
</dbReference>
<evidence type="ECO:0000256" key="5">
    <source>
        <dbReference type="ARBA" id="ARBA00022692"/>
    </source>
</evidence>
<keyword evidence="3 9" id="KW-1003">Cell membrane</keyword>
<keyword evidence="7 9" id="KW-0472">Membrane</keyword>
<dbReference type="PROSITE" id="PS50263">
    <property type="entry name" value="CN_HYDROLASE"/>
    <property type="match status" value="1"/>
</dbReference>
<comment type="similarity">
    <text evidence="2 9">Belongs to the CN hydrolase family. Apolipoprotein N-acyltransferase subfamily.</text>
</comment>
<comment type="caution">
    <text evidence="11">The sequence shown here is derived from an EMBL/GenBank/DDBJ whole genome shotgun (WGS) entry which is preliminary data.</text>
</comment>
<dbReference type="PANTHER" id="PTHR38686:SF1">
    <property type="entry name" value="APOLIPOPROTEIN N-ACYLTRANSFERASE"/>
    <property type="match status" value="1"/>
</dbReference>
<dbReference type="InterPro" id="IPR004563">
    <property type="entry name" value="Apolipo_AcylTrfase"/>
</dbReference>
<dbReference type="EC" id="2.3.1.269" evidence="9"/>
<dbReference type="Pfam" id="PF00795">
    <property type="entry name" value="CN_hydrolase"/>
    <property type="match status" value="1"/>
</dbReference>
<evidence type="ECO:0000256" key="6">
    <source>
        <dbReference type="ARBA" id="ARBA00022989"/>
    </source>
</evidence>
<sequence>MTTISPGRRIIKDGFLLVLSACLYTLAYPPYEWSAAAWVALAPLLLVLRGKTWGSAFVIGFLFCLLCGNGVTYWLYPSVSAYFSFAFPINILGTSMMWAIFACPYMGLAASLSALLMRRGPSVWCWVGIPAAWVSSEFARSNLFSGFAWAELGHTHYLHLTLIQIADITGVYGLSFLMVLSSYIVAEVLVTWRRHPDRRWRLALPWPAMGLLAASITLVLLYGTLRLHQYRLPPSESSASTVTPEPLTVALATSHTPSARRWQRVHYARNLLNYMGVTRQGIAGRQPDLIVWPEFAVGFYLEQEPALRAQLGRFARRVNASLLLGAPRMATSETGSQYYNAAYLISGNGNLLDIYDKIRLIPFAEFRPFSLPALVAHRHERPSLFTPGERLTVFDSPKGDFGVMICYEATYPHLARRLVRRGAQFLVNISSDVWFEKSGATAAQQHFSMTVFRAVETKRTLARVSTSGLSGFVDPTGRVYHLSTADTGVTIGEVVPGREMTFYTRYGDWFAWTCTGFALVAMIGPVQRPVRARSRS</sequence>
<dbReference type="GO" id="GO:0042158">
    <property type="term" value="P:lipoprotein biosynthetic process"/>
    <property type="evidence" value="ECO:0007669"/>
    <property type="project" value="UniProtKB-UniRule"/>
</dbReference>
<keyword evidence="8 9" id="KW-0012">Acyltransferase</keyword>
<dbReference type="InterPro" id="IPR036526">
    <property type="entry name" value="C-N_Hydrolase_sf"/>
</dbReference>
<feature type="transmembrane region" description="Helical" evidence="9">
    <location>
        <begin position="10"/>
        <end position="27"/>
    </location>
</feature>
<evidence type="ECO:0000313" key="11">
    <source>
        <dbReference type="EMBL" id="ETX09297.1"/>
    </source>
</evidence>
<dbReference type="PANTHER" id="PTHR38686">
    <property type="entry name" value="APOLIPOPROTEIN N-ACYLTRANSFERASE"/>
    <property type="match status" value="1"/>
</dbReference>
<keyword evidence="12" id="KW-1185">Reference proteome</keyword>
<proteinExistence type="inferred from homology"/>
<comment type="catalytic activity">
    <reaction evidence="9">
        <text>N-terminal S-1,2-diacyl-sn-glyceryl-L-cysteinyl-[lipoprotein] + a glycerophospholipid = N-acyl-S-1,2-diacyl-sn-glyceryl-L-cysteinyl-[lipoprotein] + a 2-acyl-sn-glycero-3-phospholipid + H(+)</text>
        <dbReference type="Rhea" id="RHEA:48228"/>
        <dbReference type="Rhea" id="RHEA-COMP:14681"/>
        <dbReference type="Rhea" id="RHEA-COMP:14684"/>
        <dbReference type="ChEBI" id="CHEBI:15378"/>
        <dbReference type="ChEBI" id="CHEBI:136912"/>
        <dbReference type="ChEBI" id="CHEBI:140656"/>
        <dbReference type="ChEBI" id="CHEBI:140657"/>
        <dbReference type="ChEBI" id="CHEBI:140660"/>
        <dbReference type="EC" id="2.3.1.269"/>
    </reaction>
</comment>
<evidence type="ECO:0000256" key="2">
    <source>
        <dbReference type="ARBA" id="ARBA00010065"/>
    </source>
</evidence>
<name>W4MHX3_9BACT</name>
<comment type="caution">
    <text evidence="9">Lacks conserved residue(s) required for the propagation of feature annotation.</text>
</comment>
<dbReference type="Proteomes" id="UP000019140">
    <property type="component" value="Unassembled WGS sequence"/>
</dbReference>
<evidence type="ECO:0000256" key="4">
    <source>
        <dbReference type="ARBA" id="ARBA00022679"/>
    </source>
</evidence>
<keyword evidence="4 9" id="KW-0808">Transferase</keyword>
<dbReference type="Gene3D" id="3.60.110.10">
    <property type="entry name" value="Carbon-nitrogen hydrolase"/>
    <property type="match status" value="1"/>
</dbReference>
<comment type="subcellular location">
    <subcellularLocation>
        <location evidence="1 9">Cell membrane</location>
        <topology evidence="1 9">Multi-pass membrane protein</topology>
    </subcellularLocation>
</comment>
<gene>
    <name evidence="9" type="primary">lnt</name>
    <name evidence="11" type="ORF">ETSY2_00345</name>
</gene>
<dbReference type="PATRIC" id="fig|1429439.4.peg.60"/>
<evidence type="ECO:0000256" key="3">
    <source>
        <dbReference type="ARBA" id="ARBA00022475"/>
    </source>
</evidence>
<dbReference type="EMBL" id="AZHX01000011">
    <property type="protein sequence ID" value="ETX09297.1"/>
    <property type="molecule type" value="Genomic_DNA"/>
</dbReference>
<dbReference type="GO" id="GO:0016410">
    <property type="term" value="F:N-acyltransferase activity"/>
    <property type="evidence" value="ECO:0007669"/>
    <property type="project" value="UniProtKB-UniRule"/>
</dbReference>
<evidence type="ECO:0000256" key="9">
    <source>
        <dbReference type="HAMAP-Rule" id="MF_01148"/>
    </source>
</evidence>
<dbReference type="InterPro" id="IPR045378">
    <property type="entry name" value="LNT_N"/>
</dbReference>
<comment type="function">
    <text evidence="9">Catalyzes the phospholipid dependent N-acylation of the N-terminal cysteine of apolipoprotein, the last step in lipoprotein maturation.</text>
</comment>
<protein>
    <recommendedName>
        <fullName evidence="9">Apolipoprotein N-acyltransferase</fullName>
        <shortName evidence="9">ALP N-acyltransferase</shortName>
        <ecNumber evidence="9">2.3.1.269</ecNumber>
    </recommendedName>
</protein>
<comment type="pathway">
    <text evidence="9">Protein modification; lipoprotein biosynthesis (N-acyl transfer).</text>
</comment>
<accession>W4MHX3</accession>
<dbReference type="InterPro" id="IPR003010">
    <property type="entry name" value="C-N_Hydrolase"/>
</dbReference>
<feature type="transmembrane region" description="Helical" evidence="9">
    <location>
        <begin position="202"/>
        <end position="225"/>
    </location>
</feature>
<evidence type="ECO:0000259" key="10">
    <source>
        <dbReference type="PROSITE" id="PS50263"/>
    </source>
</evidence>
<evidence type="ECO:0000256" key="8">
    <source>
        <dbReference type="ARBA" id="ARBA00023315"/>
    </source>
</evidence>
<dbReference type="UniPathway" id="UPA00666"/>
<dbReference type="SUPFAM" id="SSF56317">
    <property type="entry name" value="Carbon-nitrogen hydrolase"/>
    <property type="match status" value="1"/>
</dbReference>
<feature type="domain" description="CN hydrolase" evidence="10">
    <location>
        <begin position="247"/>
        <end position="502"/>
    </location>
</feature>
<dbReference type="Pfam" id="PF20154">
    <property type="entry name" value="LNT_N"/>
    <property type="match status" value="1"/>
</dbReference>
<keyword evidence="5 9" id="KW-0812">Transmembrane</keyword>
<evidence type="ECO:0000313" key="12">
    <source>
        <dbReference type="Proteomes" id="UP000019140"/>
    </source>
</evidence>